<dbReference type="Pfam" id="PF14333">
    <property type="entry name" value="DUF4389"/>
    <property type="match status" value="2"/>
</dbReference>
<feature type="transmembrane region" description="Helical" evidence="2">
    <location>
        <begin position="27"/>
        <end position="58"/>
    </location>
</feature>
<sequence>MSTTTYPVRVDGALDDRLNRWLWLVKWVLVIPHLFVLAVLWIAFALLSFVAFFAILFAGRYPRGIFDFNVGVMRWTWRVQFYAYGALGTDKYPPFTLQDVPDYPAHLEVEYPEHLSRGLVLIKWWLLAIPHYIVVAFFVGSGTWFATQADDRAWAWGGGLVGLLVLVAAIVLLFTGQYPRSVFDLVLGMNRWALRVAAYSGLMVDQYPPFRLDMGGDDPGTTKLHEPPPPGPPRADRTSSEPTAHPGAQSARMSAGRVVALVLGVVVTLASVVGLTVGGALAWLDQARRDSAGFVTSGQVAMSTSGYALTSEKFTIDAGATTVPRSWFGDARLRVASTDGGPVFVGLARSADVNAYLAGVGYTTVQAIGPNNTTYDDHAGGAPSTEPSALHIWRVQASGPEEQTITWPVENGDWTLVVMAADGSGNVSVRADVGATAPALEWAWIVVLASAGVTLVLGLVLVVLAVVRRQQPGPSALQRPPLPPVE</sequence>
<keyword evidence="2" id="KW-0812">Transmembrane</keyword>
<reference evidence="3 4" key="1">
    <citation type="submission" date="2019-02" db="EMBL/GenBank/DDBJ databases">
        <title>Kribbella capetownensis sp. nov. and Kribbella speibonae sp. nov., isolated from soil.</title>
        <authorList>
            <person name="Curtis S.M."/>
            <person name="Norton I."/>
            <person name="Everest G.J."/>
            <person name="Meyers P.R."/>
        </authorList>
    </citation>
    <scope>NUCLEOTIDE SEQUENCE [LARGE SCALE GENOMIC DNA]</scope>
    <source>
        <strain evidence="3 4">KCTC 29219</strain>
    </source>
</reference>
<dbReference type="Proteomes" id="UP000292346">
    <property type="component" value="Unassembled WGS sequence"/>
</dbReference>
<accession>A0A4R0HD14</accession>
<evidence type="ECO:0000313" key="4">
    <source>
        <dbReference type="Proteomes" id="UP000292346"/>
    </source>
</evidence>
<name>A0A4R0HD14_9ACTN</name>
<feature type="region of interest" description="Disordered" evidence="1">
    <location>
        <begin position="216"/>
        <end position="251"/>
    </location>
</feature>
<organism evidence="3 4">
    <name type="scientific">Kribbella soli</name>
    <dbReference type="NCBI Taxonomy" id="1124743"/>
    <lineage>
        <taxon>Bacteria</taxon>
        <taxon>Bacillati</taxon>
        <taxon>Actinomycetota</taxon>
        <taxon>Actinomycetes</taxon>
        <taxon>Propionibacteriales</taxon>
        <taxon>Kribbellaceae</taxon>
        <taxon>Kribbella</taxon>
    </lineage>
</organism>
<keyword evidence="2" id="KW-1133">Transmembrane helix</keyword>
<dbReference type="InterPro" id="IPR025498">
    <property type="entry name" value="DUF4389"/>
</dbReference>
<dbReference type="EMBL" id="SJJZ01000002">
    <property type="protein sequence ID" value="TCC07848.1"/>
    <property type="molecule type" value="Genomic_DNA"/>
</dbReference>
<feature type="transmembrane region" description="Helical" evidence="2">
    <location>
        <begin position="442"/>
        <end position="467"/>
    </location>
</feature>
<protein>
    <submittedName>
        <fullName evidence="3">DUF4389 domain-containing protein</fullName>
    </submittedName>
</protein>
<feature type="transmembrane region" description="Helical" evidence="2">
    <location>
        <begin position="153"/>
        <end position="174"/>
    </location>
</feature>
<keyword evidence="2" id="KW-0472">Membrane</keyword>
<feature type="transmembrane region" description="Helical" evidence="2">
    <location>
        <begin position="258"/>
        <end position="284"/>
    </location>
</feature>
<comment type="caution">
    <text evidence="3">The sequence shown here is derived from an EMBL/GenBank/DDBJ whole genome shotgun (WGS) entry which is preliminary data.</text>
</comment>
<proteinExistence type="predicted"/>
<evidence type="ECO:0000256" key="1">
    <source>
        <dbReference type="SAM" id="MobiDB-lite"/>
    </source>
</evidence>
<keyword evidence="4" id="KW-1185">Reference proteome</keyword>
<evidence type="ECO:0000256" key="2">
    <source>
        <dbReference type="SAM" id="Phobius"/>
    </source>
</evidence>
<dbReference type="OrthoDB" id="156718at2"/>
<evidence type="ECO:0000313" key="3">
    <source>
        <dbReference type="EMBL" id="TCC07848.1"/>
    </source>
</evidence>
<gene>
    <name evidence="3" type="ORF">E0H45_18050</name>
</gene>
<dbReference type="AlphaFoldDB" id="A0A4R0HD14"/>
<dbReference type="RefSeq" id="WP_131338715.1">
    <property type="nucleotide sequence ID" value="NZ_SJJZ01000002.1"/>
</dbReference>
<feature type="transmembrane region" description="Helical" evidence="2">
    <location>
        <begin position="124"/>
        <end position="147"/>
    </location>
</feature>